<dbReference type="EMBL" id="LCLA01000036">
    <property type="protein sequence ID" value="KKU09593.1"/>
    <property type="molecule type" value="Genomic_DNA"/>
</dbReference>
<accession>A0A0G1PVY5</accession>
<dbReference type="InterPro" id="IPR001901">
    <property type="entry name" value="Translocase_SecE/Sec61-g"/>
</dbReference>
<dbReference type="GO" id="GO:0006605">
    <property type="term" value="P:protein targeting"/>
    <property type="evidence" value="ECO:0007669"/>
    <property type="project" value="UniProtKB-UniRule"/>
</dbReference>
<evidence type="ECO:0000256" key="3">
    <source>
        <dbReference type="ARBA" id="ARBA00022475"/>
    </source>
</evidence>
<gene>
    <name evidence="9" type="primary">secE</name>
    <name evidence="10" type="ORF">UX13_C0036G0006</name>
</gene>
<dbReference type="HAMAP" id="MF_00422">
    <property type="entry name" value="SecE"/>
    <property type="match status" value="1"/>
</dbReference>
<dbReference type="GO" id="GO:0009306">
    <property type="term" value="P:protein secretion"/>
    <property type="evidence" value="ECO:0007669"/>
    <property type="project" value="UniProtKB-UniRule"/>
</dbReference>
<reference evidence="10 11" key="1">
    <citation type="journal article" date="2015" name="Nature">
        <title>rRNA introns, odd ribosomes, and small enigmatic genomes across a large radiation of phyla.</title>
        <authorList>
            <person name="Brown C.T."/>
            <person name="Hug L.A."/>
            <person name="Thomas B.C."/>
            <person name="Sharon I."/>
            <person name="Castelle C.J."/>
            <person name="Singh A."/>
            <person name="Wilkins M.J."/>
            <person name="Williams K.H."/>
            <person name="Banfield J.F."/>
        </authorList>
    </citation>
    <scope>NUCLEOTIDE SEQUENCE [LARGE SCALE GENOMIC DNA]</scope>
</reference>
<dbReference type="Gene3D" id="1.20.5.1030">
    <property type="entry name" value="Preprotein translocase secy subunit"/>
    <property type="match status" value="1"/>
</dbReference>
<dbReference type="Pfam" id="PF00584">
    <property type="entry name" value="SecE"/>
    <property type="match status" value="1"/>
</dbReference>
<comment type="similarity">
    <text evidence="9">Belongs to the SecE/SEC61-gamma family.</text>
</comment>
<evidence type="ECO:0000256" key="9">
    <source>
        <dbReference type="HAMAP-Rule" id="MF_00422"/>
    </source>
</evidence>
<dbReference type="InterPro" id="IPR005807">
    <property type="entry name" value="SecE_bac"/>
</dbReference>
<protein>
    <recommendedName>
        <fullName evidence="9">Protein translocase subunit SecE</fullName>
    </recommendedName>
</protein>
<dbReference type="AlphaFoldDB" id="A0A0G1PVY5"/>
<evidence type="ECO:0000256" key="8">
    <source>
        <dbReference type="ARBA" id="ARBA00023136"/>
    </source>
</evidence>
<comment type="function">
    <text evidence="9">Essential subunit of the Sec protein translocation channel SecYEG. Clamps together the 2 halves of SecY. May contact the channel plug during translocation.</text>
</comment>
<dbReference type="PROSITE" id="PS01067">
    <property type="entry name" value="SECE_SEC61G"/>
    <property type="match status" value="1"/>
</dbReference>
<proteinExistence type="inferred from homology"/>
<keyword evidence="6 9" id="KW-1133">Transmembrane helix</keyword>
<evidence type="ECO:0000256" key="4">
    <source>
        <dbReference type="ARBA" id="ARBA00022692"/>
    </source>
</evidence>
<keyword evidence="3 9" id="KW-1003">Cell membrane</keyword>
<keyword evidence="4 9" id="KW-0812">Transmembrane</keyword>
<name>A0A0G1PVY5_9BACT</name>
<keyword evidence="7 9" id="KW-0811">Translocation</keyword>
<dbReference type="GO" id="GO:0005886">
    <property type="term" value="C:plasma membrane"/>
    <property type="evidence" value="ECO:0007669"/>
    <property type="project" value="UniProtKB-SubCell"/>
</dbReference>
<comment type="subunit">
    <text evidence="9">Component of the Sec protein translocase complex. Heterotrimer consisting of SecY, SecE and SecG subunits. The heterotrimers can form oligomers, although 1 heterotrimer is thought to be able to translocate proteins. Interacts with the ribosome. Interacts with SecDF, and other proteins may be involved. Interacts with SecA.</text>
</comment>
<organism evidence="10 11">
    <name type="scientific">Candidatus Woesebacteria bacterium GW2011_GWB1_45_5</name>
    <dbReference type="NCBI Taxonomy" id="1618581"/>
    <lineage>
        <taxon>Bacteria</taxon>
        <taxon>Candidatus Woeseibacteriota</taxon>
    </lineage>
</organism>
<evidence type="ECO:0000256" key="5">
    <source>
        <dbReference type="ARBA" id="ARBA00022927"/>
    </source>
</evidence>
<dbReference type="PANTHER" id="PTHR33910:SF1">
    <property type="entry name" value="PROTEIN TRANSLOCASE SUBUNIT SECE"/>
    <property type="match status" value="1"/>
</dbReference>
<comment type="caution">
    <text evidence="10">The sequence shown here is derived from an EMBL/GenBank/DDBJ whole genome shotgun (WGS) entry which is preliminary data.</text>
</comment>
<dbReference type="PANTHER" id="PTHR33910">
    <property type="entry name" value="PROTEIN TRANSLOCASE SUBUNIT SECE"/>
    <property type="match status" value="1"/>
</dbReference>
<dbReference type="Proteomes" id="UP000034329">
    <property type="component" value="Unassembled WGS sequence"/>
</dbReference>
<dbReference type="GO" id="GO:0043952">
    <property type="term" value="P:protein transport by the Sec complex"/>
    <property type="evidence" value="ECO:0007669"/>
    <property type="project" value="UniProtKB-UniRule"/>
</dbReference>
<dbReference type="GO" id="GO:0065002">
    <property type="term" value="P:intracellular protein transmembrane transport"/>
    <property type="evidence" value="ECO:0007669"/>
    <property type="project" value="UniProtKB-UniRule"/>
</dbReference>
<keyword evidence="5 9" id="KW-0653">Protein transport</keyword>
<evidence type="ECO:0000256" key="2">
    <source>
        <dbReference type="ARBA" id="ARBA00022448"/>
    </source>
</evidence>
<evidence type="ECO:0000313" key="11">
    <source>
        <dbReference type="Proteomes" id="UP000034329"/>
    </source>
</evidence>
<sequence length="64" mass="7205">MVVKKVFNFLSQVWEELQKVTWPTRAEAIRMTLTVVIVSGLIAAFIGSLDFVLTRAVTKILTSH</sequence>
<dbReference type="InterPro" id="IPR038379">
    <property type="entry name" value="SecE_sf"/>
</dbReference>
<dbReference type="GO" id="GO:0008320">
    <property type="term" value="F:protein transmembrane transporter activity"/>
    <property type="evidence" value="ECO:0007669"/>
    <property type="project" value="UniProtKB-UniRule"/>
</dbReference>
<evidence type="ECO:0000256" key="7">
    <source>
        <dbReference type="ARBA" id="ARBA00023010"/>
    </source>
</evidence>
<keyword evidence="2 9" id="KW-0813">Transport</keyword>
<evidence type="ECO:0000256" key="1">
    <source>
        <dbReference type="ARBA" id="ARBA00004370"/>
    </source>
</evidence>
<dbReference type="NCBIfam" id="TIGR00964">
    <property type="entry name" value="secE_bact"/>
    <property type="match status" value="1"/>
</dbReference>
<feature type="transmembrane region" description="Helical" evidence="9">
    <location>
        <begin position="28"/>
        <end position="53"/>
    </location>
</feature>
<comment type="subcellular location">
    <subcellularLocation>
        <location evidence="9">Cell membrane</location>
        <topology evidence="9">Single-pass membrane protein</topology>
    </subcellularLocation>
    <subcellularLocation>
        <location evidence="1">Membrane</location>
    </subcellularLocation>
</comment>
<keyword evidence="8 9" id="KW-0472">Membrane</keyword>
<evidence type="ECO:0000256" key="6">
    <source>
        <dbReference type="ARBA" id="ARBA00022989"/>
    </source>
</evidence>
<evidence type="ECO:0000313" key="10">
    <source>
        <dbReference type="EMBL" id="KKU09593.1"/>
    </source>
</evidence>